<reference evidence="2 3" key="1">
    <citation type="journal article" date="2019" name="Int. J. Syst. Evol. Microbiol.">
        <title>The Global Catalogue of Microorganisms (GCM) 10K type strain sequencing project: providing services to taxonomists for standard genome sequencing and annotation.</title>
        <authorList>
            <consortium name="The Broad Institute Genomics Platform"/>
            <consortium name="The Broad Institute Genome Sequencing Center for Infectious Disease"/>
            <person name="Wu L."/>
            <person name="Ma J."/>
        </authorList>
    </citation>
    <scope>NUCLEOTIDE SEQUENCE [LARGE SCALE GENOMIC DNA]</scope>
    <source>
        <strain evidence="2 3">JCM 6238</strain>
    </source>
</reference>
<organism evidence="2 3">
    <name type="scientific">Glycomyces rutgersensis</name>
    <dbReference type="NCBI Taxonomy" id="58115"/>
    <lineage>
        <taxon>Bacteria</taxon>
        <taxon>Bacillati</taxon>
        <taxon>Actinomycetota</taxon>
        <taxon>Actinomycetes</taxon>
        <taxon>Glycomycetales</taxon>
        <taxon>Glycomycetaceae</taxon>
        <taxon>Glycomyces</taxon>
    </lineage>
</organism>
<keyword evidence="3" id="KW-1185">Reference proteome</keyword>
<feature type="region of interest" description="Disordered" evidence="1">
    <location>
        <begin position="1"/>
        <end position="20"/>
    </location>
</feature>
<dbReference type="Proteomes" id="UP001501584">
    <property type="component" value="Unassembled WGS sequence"/>
</dbReference>
<gene>
    <name evidence="2" type="ORF">GCM10010403_50880</name>
</gene>
<name>A0ABN3GFH5_9ACTN</name>
<protein>
    <submittedName>
        <fullName evidence="2">Uncharacterized protein</fullName>
    </submittedName>
</protein>
<evidence type="ECO:0000256" key="1">
    <source>
        <dbReference type="SAM" id="MobiDB-lite"/>
    </source>
</evidence>
<comment type="caution">
    <text evidence="2">The sequence shown here is derived from an EMBL/GenBank/DDBJ whole genome shotgun (WGS) entry which is preliminary data.</text>
</comment>
<accession>A0ABN3GFH5</accession>
<evidence type="ECO:0000313" key="2">
    <source>
        <dbReference type="EMBL" id="GAA2350427.1"/>
    </source>
</evidence>
<sequence length="140" mass="14968">MFSHPFVTAPTESGGTGPLTGSANDAECAILDLVVPDTATDGATWRCPVRVPHDGDGLDHSGLGQRLNSQRELRLSVRPERHDLSAGAWLASLLGEASRMPASPSREDRTADAAPVRQRMQIASRARAAAGMEIYSYARE</sequence>
<evidence type="ECO:0000313" key="3">
    <source>
        <dbReference type="Proteomes" id="UP001501584"/>
    </source>
</evidence>
<dbReference type="EMBL" id="BAAASX010000012">
    <property type="protein sequence ID" value="GAA2350427.1"/>
    <property type="molecule type" value="Genomic_DNA"/>
</dbReference>
<proteinExistence type="predicted"/>